<dbReference type="SUPFAM" id="SSF51182">
    <property type="entry name" value="RmlC-like cupins"/>
    <property type="match status" value="1"/>
</dbReference>
<dbReference type="Pfam" id="PF07883">
    <property type="entry name" value="Cupin_2"/>
    <property type="match status" value="1"/>
</dbReference>
<dbReference type="InterPro" id="IPR047142">
    <property type="entry name" value="OryJ/VirC-like"/>
</dbReference>
<sequence length="172" mass="18363">MSTPIPPPRVITASHSADGTSVISSDGPAKSFSPFGPAGSSFVNIHSTDQLPVSNTIPIPSTLATSVPRAPAAGVIFTTTDIPPGAGSPMHRTLSLDYGVVLYGEITMKLDSGDETIIRAGDYILQRGTMHRWYNHTKVPCRMLVVMVGSEKVVTDDGKELDEYFPPPPKKE</sequence>
<evidence type="ECO:0000256" key="1">
    <source>
        <dbReference type="SAM" id="MobiDB-lite"/>
    </source>
</evidence>
<dbReference type="EMBL" id="CAJPDT010000023">
    <property type="protein sequence ID" value="CAF9919432.1"/>
    <property type="molecule type" value="Genomic_DNA"/>
</dbReference>
<dbReference type="InterPro" id="IPR013096">
    <property type="entry name" value="Cupin_2"/>
</dbReference>
<dbReference type="Gene3D" id="2.60.120.10">
    <property type="entry name" value="Jelly Rolls"/>
    <property type="match status" value="1"/>
</dbReference>
<feature type="domain" description="Cupin type-2" evidence="2">
    <location>
        <begin position="81"/>
        <end position="146"/>
    </location>
</feature>
<dbReference type="OrthoDB" id="5840532at2759"/>
<evidence type="ECO:0000313" key="4">
    <source>
        <dbReference type="Proteomes" id="UP000664534"/>
    </source>
</evidence>
<dbReference type="InterPro" id="IPR011051">
    <property type="entry name" value="RmlC_Cupin_sf"/>
</dbReference>
<dbReference type="PANTHER" id="PTHR36156:SF2">
    <property type="entry name" value="CUPIN TYPE-2 DOMAIN-CONTAINING PROTEIN"/>
    <property type="match status" value="1"/>
</dbReference>
<protein>
    <recommendedName>
        <fullName evidence="2">Cupin type-2 domain-containing protein</fullName>
    </recommendedName>
</protein>
<dbReference type="PANTHER" id="PTHR36156">
    <property type="entry name" value="SLR2101 PROTEIN"/>
    <property type="match status" value="1"/>
</dbReference>
<keyword evidence="4" id="KW-1185">Reference proteome</keyword>
<evidence type="ECO:0000313" key="3">
    <source>
        <dbReference type="EMBL" id="CAF9919432.1"/>
    </source>
</evidence>
<dbReference type="InterPro" id="IPR014710">
    <property type="entry name" value="RmlC-like_jellyroll"/>
</dbReference>
<evidence type="ECO:0000259" key="2">
    <source>
        <dbReference type="Pfam" id="PF07883"/>
    </source>
</evidence>
<name>A0A8H3I936_9LECA</name>
<comment type="caution">
    <text evidence="3">The sequence shown here is derived from an EMBL/GenBank/DDBJ whole genome shotgun (WGS) entry which is preliminary data.</text>
</comment>
<proteinExistence type="predicted"/>
<gene>
    <name evidence="3" type="ORF">IMSHALPRED_004620</name>
</gene>
<feature type="compositionally biased region" description="Polar residues" evidence="1">
    <location>
        <begin position="13"/>
        <end position="24"/>
    </location>
</feature>
<reference evidence="3" key="1">
    <citation type="submission" date="2021-03" db="EMBL/GenBank/DDBJ databases">
        <authorList>
            <person name="Tagirdzhanova G."/>
        </authorList>
    </citation>
    <scope>NUCLEOTIDE SEQUENCE</scope>
</reference>
<accession>A0A8H3I936</accession>
<dbReference type="Proteomes" id="UP000664534">
    <property type="component" value="Unassembled WGS sequence"/>
</dbReference>
<organism evidence="3 4">
    <name type="scientific">Imshaugia aleurites</name>
    <dbReference type="NCBI Taxonomy" id="172621"/>
    <lineage>
        <taxon>Eukaryota</taxon>
        <taxon>Fungi</taxon>
        <taxon>Dikarya</taxon>
        <taxon>Ascomycota</taxon>
        <taxon>Pezizomycotina</taxon>
        <taxon>Lecanoromycetes</taxon>
        <taxon>OSLEUM clade</taxon>
        <taxon>Lecanoromycetidae</taxon>
        <taxon>Lecanorales</taxon>
        <taxon>Lecanorineae</taxon>
        <taxon>Parmeliaceae</taxon>
        <taxon>Imshaugia</taxon>
    </lineage>
</organism>
<feature type="region of interest" description="Disordered" evidence="1">
    <location>
        <begin position="1"/>
        <end position="28"/>
    </location>
</feature>
<dbReference type="CDD" id="cd02231">
    <property type="entry name" value="cupin_BLL6423-like"/>
    <property type="match status" value="1"/>
</dbReference>
<dbReference type="AlphaFoldDB" id="A0A8H3I936"/>